<dbReference type="PANTHER" id="PTHR30055:SF148">
    <property type="entry name" value="TETR-FAMILY TRANSCRIPTIONAL REGULATOR"/>
    <property type="match status" value="1"/>
</dbReference>
<evidence type="ECO:0000256" key="1">
    <source>
        <dbReference type="ARBA" id="ARBA00023015"/>
    </source>
</evidence>
<gene>
    <name evidence="6" type="ORF">LX83_003510</name>
</gene>
<dbReference type="InterPro" id="IPR036271">
    <property type="entry name" value="Tet_transcr_reg_TetR-rel_C_sf"/>
</dbReference>
<dbReference type="InterPro" id="IPR011075">
    <property type="entry name" value="TetR_C"/>
</dbReference>
<feature type="DNA-binding region" description="H-T-H motif" evidence="4">
    <location>
        <begin position="32"/>
        <end position="51"/>
    </location>
</feature>
<dbReference type="GO" id="GO:0000976">
    <property type="term" value="F:transcription cis-regulatory region binding"/>
    <property type="evidence" value="ECO:0007669"/>
    <property type="project" value="TreeGrafter"/>
</dbReference>
<keyword evidence="1" id="KW-0805">Transcription regulation</keyword>
<dbReference type="AlphaFoldDB" id="A0AAE3KHA2"/>
<keyword evidence="2 4" id="KW-0238">DNA-binding</keyword>
<reference evidence="6" key="1">
    <citation type="submission" date="2022-06" db="EMBL/GenBank/DDBJ databases">
        <title>Genomic Encyclopedia of Archaeal and Bacterial Type Strains, Phase II (KMG-II): from individual species to whole genera.</title>
        <authorList>
            <person name="Goeker M."/>
        </authorList>
    </citation>
    <scope>NUCLEOTIDE SEQUENCE</scope>
    <source>
        <strain evidence="6">DSM 43935</strain>
    </source>
</reference>
<dbReference type="Pfam" id="PF00440">
    <property type="entry name" value="TetR_N"/>
    <property type="match status" value="1"/>
</dbReference>
<evidence type="ECO:0000313" key="6">
    <source>
        <dbReference type="EMBL" id="MCP2166642.1"/>
    </source>
</evidence>
<keyword evidence="7" id="KW-1185">Reference proteome</keyword>
<accession>A0AAE3KHA2</accession>
<evidence type="ECO:0000256" key="4">
    <source>
        <dbReference type="PROSITE-ProRule" id="PRU00335"/>
    </source>
</evidence>
<dbReference type="Pfam" id="PF16859">
    <property type="entry name" value="TetR_C_11"/>
    <property type="match status" value="1"/>
</dbReference>
<evidence type="ECO:0000259" key="5">
    <source>
        <dbReference type="PROSITE" id="PS50977"/>
    </source>
</evidence>
<dbReference type="EMBL" id="JAMTCK010000007">
    <property type="protein sequence ID" value="MCP2166642.1"/>
    <property type="molecule type" value="Genomic_DNA"/>
</dbReference>
<dbReference type="RefSeq" id="WP_253772698.1">
    <property type="nucleotide sequence ID" value="NZ_JAMTCK010000007.1"/>
</dbReference>
<name>A0AAE3KHA2_9PSEU</name>
<dbReference type="GO" id="GO:0003700">
    <property type="term" value="F:DNA-binding transcription factor activity"/>
    <property type="evidence" value="ECO:0007669"/>
    <property type="project" value="TreeGrafter"/>
</dbReference>
<protein>
    <submittedName>
        <fullName evidence="6">Transcriptional regulator, TetR family</fullName>
    </submittedName>
</protein>
<dbReference type="Gene3D" id="1.10.10.60">
    <property type="entry name" value="Homeodomain-like"/>
    <property type="match status" value="1"/>
</dbReference>
<dbReference type="PANTHER" id="PTHR30055">
    <property type="entry name" value="HTH-TYPE TRANSCRIPTIONAL REGULATOR RUTR"/>
    <property type="match status" value="1"/>
</dbReference>
<dbReference type="Gene3D" id="1.10.357.10">
    <property type="entry name" value="Tetracycline Repressor, domain 2"/>
    <property type="match status" value="1"/>
</dbReference>
<dbReference type="SUPFAM" id="SSF48498">
    <property type="entry name" value="Tetracyclin repressor-like, C-terminal domain"/>
    <property type="match status" value="1"/>
</dbReference>
<evidence type="ECO:0000256" key="2">
    <source>
        <dbReference type="ARBA" id="ARBA00023125"/>
    </source>
</evidence>
<comment type="caution">
    <text evidence="6">The sequence shown here is derived from an EMBL/GenBank/DDBJ whole genome shotgun (WGS) entry which is preliminary data.</text>
</comment>
<dbReference type="PROSITE" id="PS50977">
    <property type="entry name" value="HTH_TETR_2"/>
    <property type="match status" value="1"/>
</dbReference>
<keyword evidence="3" id="KW-0804">Transcription</keyword>
<feature type="domain" description="HTH tetR-type" evidence="5">
    <location>
        <begin position="10"/>
        <end position="69"/>
    </location>
</feature>
<dbReference type="Proteomes" id="UP001206128">
    <property type="component" value="Unassembled WGS sequence"/>
</dbReference>
<organism evidence="6 7">
    <name type="scientific">Goodfellowiella coeruleoviolacea</name>
    <dbReference type="NCBI Taxonomy" id="334858"/>
    <lineage>
        <taxon>Bacteria</taxon>
        <taxon>Bacillati</taxon>
        <taxon>Actinomycetota</taxon>
        <taxon>Actinomycetes</taxon>
        <taxon>Pseudonocardiales</taxon>
        <taxon>Pseudonocardiaceae</taxon>
        <taxon>Goodfellowiella</taxon>
    </lineage>
</organism>
<proteinExistence type="predicted"/>
<dbReference type="InterPro" id="IPR001647">
    <property type="entry name" value="HTH_TetR"/>
</dbReference>
<evidence type="ECO:0000256" key="3">
    <source>
        <dbReference type="ARBA" id="ARBA00023163"/>
    </source>
</evidence>
<evidence type="ECO:0000313" key="7">
    <source>
        <dbReference type="Proteomes" id="UP001206128"/>
    </source>
</evidence>
<sequence length="187" mass="20241">MGQRPGGRSARVREAVHNAVVELLAEGDSDVSIGEIARRAGVNPASVYRRWGSRDRVIMDAAVTRLRAAWPMPDTGSLRGDLRAWVAAVDQALASPRDAVLLRALLATLPTTPEQGRERAGYLADRVADIQRVLDRAADRGECRLTVDEVLDRLIAPLYVRALFGATTAGHGHRLVDQLLADHGQPG</sequence>
<dbReference type="SUPFAM" id="SSF46689">
    <property type="entry name" value="Homeodomain-like"/>
    <property type="match status" value="1"/>
</dbReference>
<dbReference type="InterPro" id="IPR009057">
    <property type="entry name" value="Homeodomain-like_sf"/>
</dbReference>
<dbReference type="InterPro" id="IPR050109">
    <property type="entry name" value="HTH-type_TetR-like_transc_reg"/>
</dbReference>